<accession>A0A6A6ZF64</accession>
<evidence type="ECO:0000259" key="11">
    <source>
        <dbReference type="PROSITE" id="PS51910"/>
    </source>
</evidence>
<dbReference type="PROSITE" id="PS01095">
    <property type="entry name" value="GH18_1"/>
    <property type="match status" value="1"/>
</dbReference>
<dbReference type="AlphaFoldDB" id="A0A6A6ZF64"/>
<keyword evidence="7 9" id="KW-0326">Glycosidase</keyword>
<evidence type="ECO:0000256" key="5">
    <source>
        <dbReference type="ARBA" id="ARBA00023024"/>
    </source>
</evidence>
<feature type="region of interest" description="Disordered" evidence="10">
    <location>
        <begin position="780"/>
        <end position="809"/>
    </location>
</feature>
<feature type="domain" description="GH18" evidence="11">
    <location>
        <begin position="1"/>
        <end position="269"/>
    </location>
</feature>
<dbReference type="PROSITE" id="PS51910">
    <property type="entry name" value="GH18_2"/>
    <property type="match status" value="1"/>
</dbReference>
<evidence type="ECO:0000256" key="7">
    <source>
        <dbReference type="ARBA" id="ARBA00023295"/>
    </source>
</evidence>
<feature type="region of interest" description="Disordered" evidence="10">
    <location>
        <begin position="366"/>
        <end position="392"/>
    </location>
</feature>
<dbReference type="InterPro" id="IPR011583">
    <property type="entry name" value="Chitinase_II/V-like_cat"/>
</dbReference>
<keyword evidence="6" id="KW-0119">Carbohydrate metabolism</keyword>
<dbReference type="Proteomes" id="UP000799424">
    <property type="component" value="Unassembled WGS sequence"/>
</dbReference>
<evidence type="ECO:0000313" key="13">
    <source>
        <dbReference type="Proteomes" id="UP000799424"/>
    </source>
</evidence>
<comment type="similarity">
    <text evidence="2">Belongs to the glycosyl hydrolase 18 family. Chitinase class V subfamily.</text>
</comment>
<dbReference type="SUPFAM" id="SSF51445">
    <property type="entry name" value="(Trans)glycosidases"/>
    <property type="match status" value="1"/>
</dbReference>
<dbReference type="EC" id="3.2.1.14" evidence="3"/>
<evidence type="ECO:0000256" key="2">
    <source>
        <dbReference type="ARBA" id="ARBA00008682"/>
    </source>
</evidence>
<protein>
    <recommendedName>
        <fullName evidence="3">chitinase</fullName>
        <ecNumber evidence="3">3.2.1.14</ecNumber>
    </recommendedName>
</protein>
<dbReference type="GO" id="GO:0008843">
    <property type="term" value="F:endochitinase activity"/>
    <property type="evidence" value="ECO:0007669"/>
    <property type="project" value="UniProtKB-EC"/>
</dbReference>
<dbReference type="SUPFAM" id="SSF54556">
    <property type="entry name" value="Chitinase insertion domain"/>
    <property type="match status" value="1"/>
</dbReference>
<proteinExistence type="inferred from homology"/>
<dbReference type="Gene3D" id="3.10.50.10">
    <property type="match status" value="1"/>
</dbReference>
<dbReference type="PANTHER" id="PTHR11177:SF333">
    <property type="entry name" value="CHITINASE"/>
    <property type="match status" value="1"/>
</dbReference>
<organism evidence="12 13">
    <name type="scientific">Ophiobolus disseminans</name>
    <dbReference type="NCBI Taxonomy" id="1469910"/>
    <lineage>
        <taxon>Eukaryota</taxon>
        <taxon>Fungi</taxon>
        <taxon>Dikarya</taxon>
        <taxon>Ascomycota</taxon>
        <taxon>Pezizomycotina</taxon>
        <taxon>Dothideomycetes</taxon>
        <taxon>Pleosporomycetidae</taxon>
        <taxon>Pleosporales</taxon>
        <taxon>Pleosporineae</taxon>
        <taxon>Phaeosphaeriaceae</taxon>
        <taxon>Ophiobolus</taxon>
    </lineage>
</organism>
<keyword evidence="5" id="KW-0146">Chitin degradation</keyword>
<feature type="compositionally biased region" description="Basic and acidic residues" evidence="10">
    <location>
        <begin position="371"/>
        <end position="384"/>
    </location>
</feature>
<dbReference type="InterPro" id="IPR001223">
    <property type="entry name" value="Glyco_hydro18_cat"/>
</dbReference>
<dbReference type="Pfam" id="PF00704">
    <property type="entry name" value="Glyco_hydro_18"/>
    <property type="match status" value="1"/>
</dbReference>
<comment type="catalytic activity">
    <reaction evidence="1">
        <text>Random endo-hydrolysis of N-acetyl-beta-D-glucosaminide (1-&gt;4)-beta-linkages in chitin and chitodextrins.</text>
        <dbReference type="EC" id="3.2.1.14"/>
    </reaction>
</comment>
<dbReference type="GO" id="GO:0008061">
    <property type="term" value="F:chitin binding"/>
    <property type="evidence" value="ECO:0007669"/>
    <property type="project" value="InterPro"/>
</dbReference>
<dbReference type="InterPro" id="IPR029070">
    <property type="entry name" value="Chitinase_insertion_sf"/>
</dbReference>
<dbReference type="InterPro" id="IPR050314">
    <property type="entry name" value="Glycosyl_Hydrlase_18"/>
</dbReference>
<evidence type="ECO:0000256" key="3">
    <source>
        <dbReference type="ARBA" id="ARBA00012729"/>
    </source>
</evidence>
<gene>
    <name evidence="12" type="ORF">CC86DRAFT_460195</name>
</gene>
<dbReference type="EMBL" id="MU006243">
    <property type="protein sequence ID" value="KAF2819761.1"/>
    <property type="molecule type" value="Genomic_DNA"/>
</dbReference>
<keyword evidence="13" id="KW-1185">Reference proteome</keyword>
<dbReference type="Gene3D" id="3.20.20.80">
    <property type="entry name" value="Glycosidases"/>
    <property type="match status" value="1"/>
</dbReference>
<evidence type="ECO:0000256" key="4">
    <source>
        <dbReference type="ARBA" id="ARBA00022801"/>
    </source>
</evidence>
<dbReference type="OrthoDB" id="73875at2759"/>
<evidence type="ECO:0000256" key="10">
    <source>
        <dbReference type="SAM" id="MobiDB-lite"/>
    </source>
</evidence>
<feature type="compositionally biased region" description="Basic residues" evidence="10">
    <location>
        <begin position="417"/>
        <end position="440"/>
    </location>
</feature>
<dbReference type="SMART" id="SM00636">
    <property type="entry name" value="Glyco_18"/>
    <property type="match status" value="1"/>
</dbReference>
<dbReference type="InterPro" id="IPR017853">
    <property type="entry name" value="GH"/>
</dbReference>
<evidence type="ECO:0000256" key="6">
    <source>
        <dbReference type="ARBA" id="ARBA00023277"/>
    </source>
</evidence>
<dbReference type="GO" id="GO:0000272">
    <property type="term" value="P:polysaccharide catabolic process"/>
    <property type="evidence" value="ECO:0007669"/>
    <property type="project" value="UniProtKB-KW"/>
</dbReference>
<dbReference type="GO" id="GO:0006032">
    <property type="term" value="P:chitin catabolic process"/>
    <property type="evidence" value="ECO:0007669"/>
    <property type="project" value="UniProtKB-KW"/>
</dbReference>
<reference evidence="12" key="1">
    <citation type="journal article" date="2020" name="Stud. Mycol.">
        <title>101 Dothideomycetes genomes: a test case for predicting lifestyles and emergence of pathogens.</title>
        <authorList>
            <person name="Haridas S."/>
            <person name="Albert R."/>
            <person name="Binder M."/>
            <person name="Bloem J."/>
            <person name="Labutti K."/>
            <person name="Salamov A."/>
            <person name="Andreopoulos B."/>
            <person name="Baker S."/>
            <person name="Barry K."/>
            <person name="Bills G."/>
            <person name="Bluhm B."/>
            <person name="Cannon C."/>
            <person name="Castanera R."/>
            <person name="Culley D."/>
            <person name="Daum C."/>
            <person name="Ezra D."/>
            <person name="Gonzalez J."/>
            <person name="Henrissat B."/>
            <person name="Kuo A."/>
            <person name="Liang C."/>
            <person name="Lipzen A."/>
            <person name="Lutzoni F."/>
            <person name="Magnuson J."/>
            <person name="Mondo S."/>
            <person name="Nolan M."/>
            <person name="Ohm R."/>
            <person name="Pangilinan J."/>
            <person name="Park H.-J."/>
            <person name="Ramirez L."/>
            <person name="Alfaro M."/>
            <person name="Sun H."/>
            <person name="Tritt A."/>
            <person name="Yoshinaga Y."/>
            <person name="Zwiers L.-H."/>
            <person name="Turgeon B."/>
            <person name="Goodwin S."/>
            <person name="Spatafora J."/>
            <person name="Crous P."/>
            <person name="Grigoriev I."/>
        </authorList>
    </citation>
    <scope>NUCLEOTIDE SEQUENCE</scope>
    <source>
        <strain evidence="12">CBS 113818</strain>
    </source>
</reference>
<name>A0A6A6ZF64_9PLEO</name>
<evidence type="ECO:0000256" key="8">
    <source>
        <dbReference type="ARBA" id="ARBA00023326"/>
    </source>
</evidence>
<keyword evidence="8" id="KW-0624">Polysaccharide degradation</keyword>
<keyword evidence="4 9" id="KW-0378">Hydrolase</keyword>
<dbReference type="PANTHER" id="PTHR11177">
    <property type="entry name" value="CHITINASE"/>
    <property type="match status" value="1"/>
</dbReference>
<evidence type="ECO:0000256" key="9">
    <source>
        <dbReference type="RuleBase" id="RU000489"/>
    </source>
</evidence>
<feature type="region of interest" description="Disordered" evidence="10">
    <location>
        <begin position="415"/>
        <end position="441"/>
    </location>
</feature>
<sequence length="809" mass="90054">MVSTSANRKAFIASNGSFLRTYNFDGVDLDWEYPAANDRGGIKADKANFVKFLQELRSAFGSRYGISLTLLVSFWYLQGFDVKAIQQYVDWMNMMFTFVSRKMLREGVWDSGNKHTGPYLRPHTNLTEIDEGLDLLWRAGVDPSKVVLGLGWYGRSFTLSNPGCNVPNGACTFTEGGRPGECTNSAGTLTNAEINRIIAKGGVTKGFNQQAAVKWITWDSNQWVSYGDGETIQLKINHANTRCLAGKMIWAVDQDDSKRSSTNDLLSIGPANGISAENAQKVKDGLNIATEMAAIASSCYWTFCGKTCKSGYFGATEARGQISGIQRDTECPQDQTQMLCCAPGTTIGQCSWDGILLQWLRTIIQNQHGQSRPDRPRRYHETRNGKRSRKRHLGRSSLCRHCSCRQCRSGFAAGRVGKPRQRKPGSKLKTPAKPRKKTPSKKYGQWDIVDYGLLSTATKSRCDCAVTYTCKYGKDWDEVCDNQRWGIDKALHGNTVYNYQARGNTKSYMKHTWNNGADAEHHDGFKKLAQAIVGINNGAARCQVDEFAIGALRERLLPNQQVVRLVNGPANGRQSNDFKNWRSAVWMPCSVYKEFVCGTLGALAEPPITWAFDSYDQGRLGARTDGSHFVQAYGFDSQTAGAECWATYVLAGASITVKDHGLRVLSNDPVYTVFNWPKQGWWTKPAKPYPTDVASANYLKREAVKSVLRGEAPYVKMDHYEQPEHCVLVDDDEGGMTCIPDHYIFDDHHDLDNHDLHDHAHKRHHQHHRHIAAHTVTSATTGALPTPDTEHTQAKAGQRSPGPVQTPSA</sequence>
<dbReference type="InterPro" id="IPR001579">
    <property type="entry name" value="Glyco_hydro_18_chit_AS"/>
</dbReference>
<evidence type="ECO:0000313" key="12">
    <source>
        <dbReference type="EMBL" id="KAF2819761.1"/>
    </source>
</evidence>
<evidence type="ECO:0000256" key="1">
    <source>
        <dbReference type="ARBA" id="ARBA00000822"/>
    </source>
</evidence>